<dbReference type="EMBL" id="JAQAGZ010000023">
    <property type="protein sequence ID" value="MCZ8516376.1"/>
    <property type="molecule type" value="Genomic_DNA"/>
</dbReference>
<organism evidence="1 2">
    <name type="scientific">Paenibacillus gyeongsangnamensis</name>
    <dbReference type="NCBI Taxonomy" id="3388067"/>
    <lineage>
        <taxon>Bacteria</taxon>
        <taxon>Bacillati</taxon>
        <taxon>Bacillota</taxon>
        <taxon>Bacilli</taxon>
        <taxon>Bacillales</taxon>
        <taxon>Paenibacillaceae</taxon>
        <taxon>Paenibacillus</taxon>
    </lineage>
</organism>
<gene>
    <name evidence="1" type="ORF">O9H85_29090</name>
</gene>
<dbReference type="Proteomes" id="UP001527882">
    <property type="component" value="Unassembled WGS sequence"/>
</dbReference>
<evidence type="ECO:0008006" key="3">
    <source>
        <dbReference type="Google" id="ProtNLM"/>
    </source>
</evidence>
<protein>
    <recommendedName>
        <fullName evidence="3">N-acetyltransferase domain-containing protein</fullName>
    </recommendedName>
</protein>
<evidence type="ECO:0000313" key="2">
    <source>
        <dbReference type="Proteomes" id="UP001527882"/>
    </source>
</evidence>
<comment type="caution">
    <text evidence="1">The sequence shown here is derived from an EMBL/GenBank/DDBJ whole genome shotgun (WGS) entry which is preliminary data.</text>
</comment>
<name>A0ABT4QHL2_9BACL</name>
<evidence type="ECO:0000313" key="1">
    <source>
        <dbReference type="EMBL" id="MCZ8516376.1"/>
    </source>
</evidence>
<dbReference type="RefSeq" id="WP_269884907.1">
    <property type="nucleotide sequence ID" value="NZ_JAQAGZ010000023.1"/>
</dbReference>
<reference evidence="1 2" key="1">
    <citation type="submission" date="2022-12" db="EMBL/GenBank/DDBJ databases">
        <title>Draft genome sequence of Paenibacillus sp. dW9.</title>
        <authorList>
            <person name="Choi E.-W."/>
            <person name="Kim D.-U."/>
        </authorList>
    </citation>
    <scope>NUCLEOTIDE SEQUENCE [LARGE SCALE GENOMIC DNA]</scope>
    <source>
        <strain evidence="2">dW9</strain>
    </source>
</reference>
<sequence>MMIALQKALPEAEQFRQLMESMSGDTPADLPVYEAFCQCTEVIAAYDQERLVALGGVAKSCGYGEAAGFQFTVMPDYRGRDIEAYMKKLLAVQNV</sequence>
<proteinExistence type="predicted"/>
<accession>A0ABT4QHL2</accession>
<keyword evidence="2" id="KW-1185">Reference proteome</keyword>